<feature type="signal peptide" evidence="1">
    <location>
        <begin position="1"/>
        <end position="18"/>
    </location>
</feature>
<name>A0AA39ZZT7_9PEZI</name>
<dbReference type="AlphaFoldDB" id="A0AA39ZZT7"/>
<evidence type="ECO:0000313" key="2">
    <source>
        <dbReference type="EMBL" id="KAK0706634.1"/>
    </source>
</evidence>
<dbReference type="RefSeq" id="XP_060291728.1">
    <property type="nucleotide sequence ID" value="XM_060435175.1"/>
</dbReference>
<evidence type="ECO:0008006" key="4">
    <source>
        <dbReference type="Google" id="ProtNLM"/>
    </source>
</evidence>
<gene>
    <name evidence="2" type="ORF">B0T26DRAFT_464870</name>
</gene>
<proteinExistence type="predicted"/>
<organism evidence="2 3">
    <name type="scientific">Lasiosphaeria miniovina</name>
    <dbReference type="NCBI Taxonomy" id="1954250"/>
    <lineage>
        <taxon>Eukaryota</taxon>
        <taxon>Fungi</taxon>
        <taxon>Dikarya</taxon>
        <taxon>Ascomycota</taxon>
        <taxon>Pezizomycotina</taxon>
        <taxon>Sordariomycetes</taxon>
        <taxon>Sordariomycetidae</taxon>
        <taxon>Sordariales</taxon>
        <taxon>Lasiosphaeriaceae</taxon>
        <taxon>Lasiosphaeria</taxon>
    </lineage>
</organism>
<keyword evidence="3" id="KW-1185">Reference proteome</keyword>
<dbReference type="EMBL" id="JAUIRO010000007">
    <property type="protein sequence ID" value="KAK0706634.1"/>
    <property type="molecule type" value="Genomic_DNA"/>
</dbReference>
<sequence length="187" mass="20673">MQAAVATLLCCTLNPTCPHTTPAPAPAPEYGSQAEQSRSQLSHQRCLTMPSDYQLPTTDSNHRARLVGCSSSSCCCAGGCFWLECHCDGPRVAEPSPVRHQRVSKELGPQIVKLKIYFCPPQSIQNMPFSLPAQQIALSKTQRRFQFHSLRFENVLNSIDNSMRKTHTEIGGFRRTPGSRPCLSSLI</sequence>
<keyword evidence="1" id="KW-0732">Signal</keyword>
<evidence type="ECO:0000313" key="3">
    <source>
        <dbReference type="Proteomes" id="UP001172101"/>
    </source>
</evidence>
<dbReference type="Proteomes" id="UP001172101">
    <property type="component" value="Unassembled WGS sequence"/>
</dbReference>
<evidence type="ECO:0000256" key="1">
    <source>
        <dbReference type="SAM" id="SignalP"/>
    </source>
</evidence>
<feature type="chain" id="PRO_5041277230" description="Secreted protein" evidence="1">
    <location>
        <begin position="19"/>
        <end position="187"/>
    </location>
</feature>
<accession>A0AA39ZZT7</accession>
<comment type="caution">
    <text evidence="2">The sequence shown here is derived from an EMBL/GenBank/DDBJ whole genome shotgun (WGS) entry which is preliminary data.</text>
</comment>
<dbReference type="GeneID" id="85318445"/>
<reference evidence="2" key="1">
    <citation type="submission" date="2023-06" db="EMBL/GenBank/DDBJ databases">
        <title>Genome-scale phylogeny and comparative genomics of the fungal order Sordariales.</title>
        <authorList>
            <consortium name="Lawrence Berkeley National Laboratory"/>
            <person name="Hensen N."/>
            <person name="Bonometti L."/>
            <person name="Westerberg I."/>
            <person name="Brannstrom I.O."/>
            <person name="Guillou S."/>
            <person name="Cros-Aarteil S."/>
            <person name="Calhoun S."/>
            <person name="Haridas S."/>
            <person name="Kuo A."/>
            <person name="Mondo S."/>
            <person name="Pangilinan J."/>
            <person name="Riley R."/>
            <person name="LaButti K."/>
            <person name="Andreopoulos B."/>
            <person name="Lipzen A."/>
            <person name="Chen C."/>
            <person name="Yanf M."/>
            <person name="Daum C."/>
            <person name="Ng V."/>
            <person name="Clum A."/>
            <person name="Steindorff A."/>
            <person name="Ohm R."/>
            <person name="Martin F."/>
            <person name="Silar P."/>
            <person name="Natvig D."/>
            <person name="Lalanne C."/>
            <person name="Gautier V."/>
            <person name="Ament-velasquez S.L."/>
            <person name="Kruys A."/>
            <person name="Hutchinson M.I."/>
            <person name="Powell A.J."/>
            <person name="Barry K."/>
            <person name="Miller A.N."/>
            <person name="Grigoriev I.V."/>
            <person name="Debuchy R."/>
            <person name="Gladieux P."/>
            <person name="Thoren M.H."/>
            <person name="Johannesson H."/>
        </authorList>
    </citation>
    <scope>NUCLEOTIDE SEQUENCE</scope>
    <source>
        <strain evidence="2">SMH2392-1A</strain>
    </source>
</reference>
<protein>
    <recommendedName>
        <fullName evidence="4">Secreted protein</fullName>
    </recommendedName>
</protein>